<dbReference type="AlphaFoldDB" id="A0AAN9S4H7"/>
<reference evidence="2 3" key="1">
    <citation type="submission" date="2024-01" db="EMBL/GenBank/DDBJ databases">
        <title>The genomes of 5 underutilized Papilionoideae crops provide insights into root nodulation and disease resistanc.</title>
        <authorList>
            <person name="Jiang F."/>
        </authorList>
    </citation>
    <scope>NUCLEOTIDE SEQUENCE [LARGE SCALE GENOMIC DNA]</scope>
    <source>
        <strain evidence="2">DUOXIRENSHENG_FW03</strain>
        <tissue evidence="2">Leaves</tissue>
    </source>
</reference>
<evidence type="ECO:0000313" key="3">
    <source>
        <dbReference type="Proteomes" id="UP001386955"/>
    </source>
</evidence>
<organism evidence="2 3">
    <name type="scientific">Psophocarpus tetragonolobus</name>
    <name type="common">Winged bean</name>
    <name type="synonym">Dolichos tetragonolobus</name>
    <dbReference type="NCBI Taxonomy" id="3891"/>
    <lineage>
        <taxon>Eukaryota</taxon>
        <taxon>Viridiplantae</taxon>
        <taxon>Streptophyta</taxon>
        <taxon>Embryophyta</taxon>
        <taxon>Tracheophyta</taxon>
        <taxon>Spermatophyta</taxon>
        <taxon>Magnoliopsida</taxon>
        <taxon>eudicotyledons</taxon>
        <taxon>Gunneridae</taxon>
        <taxon>Pentapetalae</taxon>
        <taxon>rosids</taxon>
        <taxon>fabids</taxon>
        <taxon>Fabales</taxon>
        <taxon>Fabaceae</taxon>
        <taxon>Papilionoideae</taxon>
        <taxon>50 kb inversion clade</taxon>
        <taxon>NPAAA clade</taxon>
        <taxon>indigoferoid/millettioid clade</taxon>
        <taxon>Phaseoleae</taxon>
        <taxon>Psophocarpus</taxon>
    </lineage>
</organism>
<proteinExistence type="predicted"/>
<keyword evidence="1" id="KW-1133">Transmembrane helix</keyword>
<sequence length="139" mass="15962">MEWLRCSVSKVVFIVFVFVTFLFMFFPWKEQNYVTHFASPFFVSTIKDNTDITSPSPPPLELLSNFKGTAANQSYHNSPVLGNAIKKFSTLEKIEEGLARARLSILESVLSRNYTASRTEFFVPKGSIYRNPHAFHQFI</sequence>
<name>A0AAN9S4H7_PSOTE</name>
<comment type="caution">
    <text evidence="2">The sequence shown here is derived from an EMBL/GenBank/DDBJ whole genome shotgun (WGS) entry which is preliminary data.</text>
</comment>
<keyword evidence="1" id="KW-0812">Transmembrane</keyword>
<keyword evidence="1" id="KW-0472">Membrane</keyword>
<feature type="transmembrane region" description="Helical" evidence="1">
    <location>
        <begin position="7"/>
        <end position="28"/>
    </location>
</feature>
<dbReference type="Proteomes" id="UP001386955">
    <property type="component" value="Unassembled WGS sequence"/>
</dbReference>
<evidence type="ECO:0000256" key="1">
    <source>
        <dbReference type="SAM" id="Phobius"/>
    </source>
</evidence>
<protein>
    <submittedName>
        <fullName evidence="2">Uncharacterized protein</fullName>
    </submittedName>
</protein>
<dbReference type="EMBL" id="JAYMYS010000006">
    <property type="protein sequence ID" value="KAK7388625.1"/>
    <property type="molecule type" value="Genomic_DNA"/>
</dbReference>
<accession>A0AAN9S4H7</accession>
<evidence type="ECO:0000313" key="2">
    <source>
        <dbReference type="EMBL" id="KAK7388625.1"/>
    </source>
</evidence>
<keyword evidence="3" id="KW-1185">Reference proteome</keyword>
<gene>
    <name evidence="2" type="ORF">VNO78_23447</name>
</gene>